<organism evidence="7 8">
    <name type="scientific">Elaeis guineensis var. tenera</name>
    <name type="common">Oil palm</name>
    <dbReference type="NCBI Taxonomy" id="51953"/>
    <lineage>
        <taxon>Eukaryota</taxon>
        <taxon>Viridiplantae</taxon>
        <taxon>Streptophyta</taxon>
        <taxon>Embryophyta</taxon>
        <taxon>Tracheophyta</taxon>
        <taxon>Spermatophyta</taxon>
        <taxon>Magnoliopsida</taxon>
        <taxon>Liliopsida</taxon>
        <taxon>Arecaceae</taxon>
        <taxon>Arecoideae</taxon>
        <taxon>Cocoseae</taxon>
        <taxon>Elaeidinae</taxon>
        <taxon>Elaeis</taxon>
    </lineage>
</organism>
<feature type="domain" description="Tify" evidence="6">
    <location>
        <begin position="170"/>
        <end position="205"/>
    </location>
</feature>
<dbReference type="AlphaFoldDB" id="A0A6I9QZ83"/>
<comment type="similarity">
    <text evidence="1 4">Belongs to the TIFY/JAZ family.</text>
</comment>
<evidence type="ECO:0000256" key="1">
    <source>
        <dbReference type="ARBA" id="ARBA00008614"/>
    </source>
</evidence>
<keyword evidence="2 4" id="KW-1184">Jasmonic acid signaling pathway</keyword>
<protein>
    <recommendedName>
        <fullName evidence="4">Protein TIFY</fullName>
    </recommendedName>
    <alternativeName>
        <fullName evidence="4">Jasmonate ZIM domain-containing protein</fullName>
    </alternativeName>
</protein>
<gene>
    <name evidence="8" type="primary">LOC105042336</name>
</gene>
<sequence length="404" mass="44483">MQEDRRPESGSATTNAAETLVRSPLDKPLSELTEEDIAQLTREDCRRFLKEKGMRRPSWNKSQAIQQVISLKALLEGRPDSGDHPATPGCRQKPPPMPPVTPPHASLPSPQEEVGGDSPAPAKEPSPTPYRRRDPIPRVLFAGEPSCRFPVAMRDQQPPEIPSHSPRVPEEVPTCQMTIFYDGEVNVYNDVTADKARAIMLLAGSRDSYGPVAQPGPVHSSRPVRARFPLAFLGPGRGPVPTASPPAAAFPASPAVAGRFFHHFREAADAEWRAARDIEPGAFRHFAQLTALLWALLVNSLISETQFHEGPTSRKASLQRYLEKRKDRFKGKKTLGGPPSNMEMMYLSQKFRGQIPNEQLSQSDTSSPTHPRPPCTPTRCSSIEFQTQKHHISVDLNDDAGGGK</sequence>
<dbReference type="PANTHER" id="PTHR33077:SF60">
    <property type="entry name" value="TIFY DOMAIN-CONTAINING PROTEIN"/>
    <property type="match status" value="1"/>
</dbReference>
<evidence type="ECO:0000313" key="7">
    <source>
        <dbReference type="Proteomes" id="UP000504607"/>
    </source>
</evidence>
<proteinExistence type="inferred from homology"/>
<dbReference type="GO" id="GO:0005634">
    <property type="term" value="C:nucleus"/>
    <property type="evidence" value="ECO:0007669"/>
    <property type="project" value="UniProtKB-SubCell"/>
</dbReference>
<feature type="region of interest" description="Disordered" evidence="5">
    <location>
        <begin position="1"/>
        <end position="34"/>
    </location>
</feature>
<evidence type="ECO:0000256" key="2">
    <source>
        <dbReference type="ARBA" id="ARBA00022819"/>
    </source>
</evidence>
<feature type="compositionally biased region" description="Pro residues" evidence="5">
    <location>
        <begin position="93"/>
        <end position="102"/>
    </location>
</feature>
<evidence type="ECO:0000256" key="4">
    <source>
        <dbReference type="RuleBase" id="RU369065"/>
    </source>
</evidence>
<dbReference type="InterPro" id="IPR040390">
    <property type="entry name" value="TIFY/JAZ"/>
</dbReference>
<comment type="subcellular location">
    <subcellularLocation>
        <location evidence="4">Nucleus</location>
    </subcellularLocation>
</comment>
<dbReference type="Pfam" id="PF09425">
    <property type="entry name" value="Jas_motif"/>
    <property type="match status" value="1"/>
</dbReference>
<dbReference type="GeneID" id="105042336"/>
<keyword evidence="4" id="KW-0539">Nucleus</keyword>
<evidence type="ECO:0000256" key="3">
    <source>
        <dbReference type="ARBA" id="ARBA00022843"/>
    </source>
</evidence>
<reference evidence="8" key="1">
    <citation type="submission" date="2025-08" db="UniProtKB">
        <authorList>
            <consortium name="RefSeq"/>
        </authorList>
    </citation>
    <scope>IDENTIFICATION</scope>
</reference>
<dbReference type="PROSITE" id="PS51320">
    <property type="entry name" value="TIFY"/>
    <property type="match status" value="1"/>
</dbReference>
<dbReference type="GO" id="GO:2000022">
    <property type="term" value="P:regulation of jasmonic acid mediated signaling pathway"/>
    <property type="evidence" value="ECO:0007669"/>
    <property type="project" value="UniProtKB-UniRule"/>
</dbReference>
<name>A0A6I9QZ83_ELAGV</name>
<comment type="function">
    <text evidence="4">Repressor of jasmonate responses.</text>
</comment>
<evidence type="ECO:0000259" key="6">
    <source>
        <dbReference type="PROSITE" id="PS51320"/>
    </source>
</evidence>
<evidence type="ECO:0000256" key="5">
    <source>
        <dbReference type="SAM" id="MobiDB-lite"/>
    </source>
</evidence>
<dbReference type="SMART" id="SM00979">
    <property type="entry name" value="TIFY"/>
    <property type="match status" value="1"/>
</dbReference>
<comment type="domain">
    <text evidence="4">The jas domain is required for interaction with COI1.</text>
</comment>
<keyword evidence="3" id="KW-0832">Ubl conjugation</keyword>
<dbReference type="InterPro" id="IPR018467">
    <property type="entry name" value="CCT_CS"/>
</dbReference>
<dbReference type="InParanoid" id="A0A6I9QZ83"/>
<evidence type="ECO:0000313" key="8">
    <source>
        <dbReference type="RefSeq" id="XP_010917799.1"/>
    </source>
</evidence>
<dbReference type="KEGG" id="egu:105042336"/>
<dbReference type="PANTHER" id="PTHR33077">
    <property type="entry name" value="PROTEIN TIFY 4A-RELATED-RELATED"/>
    <property type="match status" value="1"/>
</dbReference>
<dbReference type="InterPro" id="IPR010399">
    <property type="entry name" value="Tify_dom"/>
</dbReference>
<dbReference type="GO" id="GO:0009611">
    <property type="term" value="P:response to wounding"/>
    <property type="evidence" value="ECO:0007669"/>
    <property type="project" value="UniProtKB-UniRule"/>
</dbReference>
<accession>A0A6I9QZ83</accession>
<feature type="region of interest" description="Disordered" evidence="5">
    <location>
        <begin position="356"/>
        <end position="379"/>
    </location>
</feature>
<dbReference type="GO" id="GO:0031347">
    <property type="term" value="P:regulation of defense response"/>
    <property type="evidence" value="ECO:0007669"/>
    <property type="project" value="UniProtKB-UniRule"/>
</dbReference>
<dbReference type="RefSeq" id="XP_010917799.1">
    <property type="nucleotide sequence ID" value="XM_010919497.3"/>
</dbReference>
<keyword evidence="7" id="KW-1185">Reference proteome</keyword>
<dbReference type="OrthoDB" id="1934352at2759"/>
<dbReference type="Proteomes" id="UP000504607">
    <property type="component" value="Chromosome 3"/>
</dbReference>
<dbReference type="Pfam" id="PF06200">
    <property type="entry name" value="tify"/>
    <property type="match status" value="1"/>
</dbReference>
<feature type="region of interest" description="Disordered" evidence="5">
    <location>
        <begin position="70"/>
        <end position="136"/>
    </location>
</feature>